<dbReference type="Pfam" id="PF10979">
    <property type="entry name" value="DUF2786"/>
    <property type="match status" value="1"/>
</dbReference>
<accession>A0A6J7QMU4</accession>
<evidence type="ECO:0000259" key="1">
    <source>
        <dbReference type="Pfam" id="PF10979"/>
    </source>
</evidence>
<evidence type="ECO:0000313" key="6">
    <source>
        <dbReference type="EMBL" id="CAB4846343.1"/>
    </source>
</evidence>
<dbReference type="Pfam" id="PF23771">
    <property type="entry name" value="DUF7168"/>
    <property type="match status" value="1"/>
</dbReference>
<evidence type="ECO:0000313" key="8">
    <source>
        <dbReference type="EMBL" id="CAB5018361.1"/>
    </source>
</evidence>
<evidence type="ECO:0000259" key="2">
    <source>
        <dbReference type="Pfam" id="PF23771"/>
    </source>
</evidence>
<protein>
    <submittedName>
        <fullName evidence="8">Unannotated protein</fullName>
    </submittedName>
</protein>
<feature type="domain" description="DUF2786" evidence="1">
    <location>
        <begin position="156"/>
        <end position="193"/>
    </location>
</feature>
<dbReference type="EMBL" id="CAFBOL010000148">
    <property type="protein sequence ID" value="CAB5018361.1"/>
    <property type="molecule type" value="Genomic_DNA"/>
</dbReference>
<organism evidence="8">
    <name type="scientific">freshwater metagenome</name>
    <dbReference type="NCBI Taxonomy" id="449393"/>
    <lineage>
        <taxon>unclassified sequences</taxon>
        <taxon>metagenomes</taxon>
        <taxon>ecological metagenomes</taxon>
    </lineage>
</organism>
<evidence type="ECO:0000313" key="4">
    <source>
        <dbReference type="EMBL" id="CAB4751426.1"/>
    </source>
</evidence>
<dbReference type="EMBL" id="CAFAAV010000063">
    <property type="protein sequence ID" value="CAB4815600.1"/>
    <property type="molecule type" value="Genomic_DNA"/>
</dbReference>
<dbReference type="EMBL" id="CAESGF010000008">
    <property type="protein sequence ID" value="CAB4363832.1"/>
    <property type="molecule type" value="Genomic_DNA"/>
</dbReference>
<dbReference type="AlphaFoldDB" id="A0A6J7QMU4"/>
<evidence type="ECO:0000313" key="5">
    <source>
        <dbReference type="EMBL" id="CAB4815600.1"/>
    </source>
</evidence>
<feature type="domain" description="DUF7168" evidence="2">
    <location>
        <begin position="226"/>
        <end position="327"/>
    </location>
</feature>
<proteinExistence type="predicted"/>
<dbReference type="EMBL" id="CAEZYF010000047">
    <property type="protein sequence ID" value="CAB4751426.1"/>
    <property type="molecule type" value="Genomic_DNA"/>
</dbReference>
<dbReference type="EMBL" id="CAFBMT010000044">
    <property type="protein sequence ID" value="CAB4960058.1"/>
    <property type="molecule type" value="Genomic_DNA"/>
</dbReference>
<name>A0A6J7QMU4_9ZZZZ</name>
<sequence length="381" mass="41293">MPDDHRPVLHRLSTIQHSVDLLLENGWQPADLVHAVKRGINQRASRLVVVCLAVHARQTGATERAPEEWLDQLTELGVLHPERGTITGGVSDPVATWAKAEKVHPDEAHEQASEVLTLLRSLPRLSHLLPPPSKWPASNKGHIPTVNHTGEIDAKALKVIRALLAKAEGTEFEAEAESFTAKAQELMTKHSIDAAVLAASEVGATHRGVTSRRVHIDNPYADEKATFLSAIGEVNGVRSVWSPQAGFSTVMGFPVDVQLTDLLFTSLLVQATRAMSEATARDRRLSTPSFKRAFLIAFADRVAERLEEARDHVATAAQQQYGSALVPILADRKEAVESAYTEAFPNVTMMPARRLNAHGWHAGRAAGDRADIGAGAALTQG</sequence>
<evidence type="ECO:0000313" key="3">
    <source>
        <dbReference type="EMBL" id="CAB4363832.1"/>
    </source>
</evidence>
<reference evidence="8" key="1">
    <citation type="submission" date="2020-05" db="EMBL/GenBank/DDBJ databases">
        <authorList>
            <person name="Chiriac C."/>
            <person name="Salcher M."/>
            <person name="Ghai R."/>
            <person name="Kavagutti S V."/>
        </authorList>
    </citation>
    <scope>NUCLEOTIDE SEQUENCE</scope>
</reference>
<dbReference type="InterPro" id="IPR024498">
    <property type="entry name" value="DUF2786"/>
</dbReference>
<dbReference type="EMBL" id="CAFBIY010000006">
    <property type="protein sequence ID" value="CAB4846343.1"/>
    <property type="molecule type" value="Genomic_DNA"/>
</dbReference>
<evidence type="ECO:0000313" key="7">
    <source>
        <dbReference type="EMBL" id="CAB4960058.1"/>
    </source>
</evidence>
<gene>
    <name evidence="4" type="ORF">UFOPK2656_03561</name>
    <name evidence="5" type="ORF">UFOPK3099_01043</name>
    <name evidence="6" type="ORF">UFOPK3267_00200</name>
    <name evidence="7" type="ORF">UFOPK3651_03450</name>
    <name evidence="8" type="ORF">UFOPK3931_03206</name>
    <name evidence="3" type="ORF">UFOPK4189_01602</name>
</gene>
<dbReference type="InterPro" id="IPR055592">
    <property type="entry name" value="DUF7168"/>
</dbReference>